<protein>
    <submittedName>
        <fullName evidence="2">Uncharacterized protein</fullName>
    </submittedName>
</protein>
<dbReference type="Proteomes" id="UP000229421">
    <property type="component" value="Unassembled WGS sequence"/>
</dbReference>
<accession>A0A2M8C6K1</accession>
<dbReference type="EMBL" id="PFTZ01000007">
    <property type="protein sequence ID" value="PJB51948.1"/>
    <property type="molecule type" value="Genomic_DNA"/>
</dbReference>
<dbReference type="AlphaFoldDB" id="A0A2M8C6K1"/>
<feature type="transmembrane region" description="Helical" evidence="1">
    <location>
        <begin position="21"/>
        <end position="41"/>
    </location>
</feature>
<organism evidence="2 3">
    <name type="scientific">Candidatus Berkelbacteria bacterium CG_4_9_14_3_um_filter_39_23</name>
    <dbReference type="NCBI Taxonomy" id="1974508"/>
    <lineage>
        <taxon>Bacteria</taxon>
        <taxon>Candidatus Berkelbacteria</taxon>
    </lineage>
</organism>
<sequence>MENKQKHLEFIQTAINRMAGNCFLLKGWAITLVAALFALSAKDANHNYFLIAYFPVIIFWILNGYFLSQERLFRALYDRVRKLDESKIDFSMDTSGFETSKNNWLCSIFSQTLLIFYITLVGVMLITIYLIK</sequence>
<gene>
    <name evidence="2" type="ORF">CO101_00235</name>
</gene>
<reference evidence="3" key="1">
    <citation type="submission" date="2017-09" db="EMBL/GenBank/DDBJ databases">
        <title>Depth-based differentiation of microbial function through sediment-hosted aquifers and enrichment of novel symbionts in the deep terrestrial subsurface.</title>
        <authorList>
            <person name="Probst A.J."/>
            <person name="Ladd B."/>
            <person name="Jarett J.K."/>
            <person name="Geller-Mcgrath D.E."/>
            <person name="Sieber C.M.K."/>
            <person name="Emerson J.B."/>
            <person name="Anantharaman K."/>
            <person name="Thomas B.C."/>
            <person name="Malmstrom R."/>
            <person name="Stieglmeier M."/>
            <person name="Klingl A."/>
            <person name="Woyke T."/>
            <person name="Ryan C.M."/>
            <person name="Banfield J.F."/>
        </authorList>
    </citation>
    <scope>NUCLEOTIDE SEQUENCE [LARGE SCALE GENOMIC DNA]</scope>
</reference>
<proteinExistence type="predicted"/>
<comment type="caution">
    <text evidence="2">The sequence shown here is derived from an EMBL/GenBank/DDBJ whole genome shotgun (WGS) entry which is preliminary data.</text>
</comment>
<name>A0A2M8C6K1_9BACT</name>
<keyword evidence="1" id="KW-0472">Membrane</keyword>
<evidence type="ECO:0000313" key="3">
    <source>
        <dbReference type="Proteomes" id="UP000229421"/>
    </source>
</evidence>
<keyword evidence="1" id="KW-0812">Transmembrane</keyword>
<evidence type="ECO:0000313" key="2">
    <source>
        <dbReference type="EMBL" id="PJB51948.1"/>
    </source>
</evidence>
<keyword evidence="1" id="KW-1133">Transmembrane helix</keyword>
<feature type="transmembrane region" description="Helical" evidence="1">
    <location>
        <begin position="113"/>
        <end position="131"/>
    </location>
</feature>
<evidence type="ECO:0000256" key="1">
    <source>
        <dbReference type="SAM" id="Phobius"/>
    </source>
</evidence>
<feature type="transmembrane region" description="Helical" evidence="1">
    <location>
        <begin position="47"/>
        <end position="67"/>
    </location>
</feature>